<dbReference type="Proteomes" id="UP000076842">
    <property type="component" value="Unassembled WGS sequence"/>
</dbReference>
<dbReference type="InterPro" id="IPR018247">
    <property type="entry name" value="EF_Hand_1_Ca_BS"/>
</dbReference>
<feature type="transmembrane region" description="Helical" evidence="12">
    <location>
        <begin position="176"/>
        <end position="193"/>
    </location>
</feature>
<evidence type="ECO:0000256" key="8">
    <source>
        <dbReference type="ARBA" id="ARBA00023055"/>
    </source>
</evidence>
<feature type="domain" description="C2" evidence="13">
    <location>
        <begin position="730"/>
        <end position="846"/>
    </location>
</feature>
<feature type="domain" description="SMP-LTD" evidence="14">
    <location>
        <begin position="241"/>
        <end position="446"/>
    </location>
</feature>
<dbReference type="CDD" id="cd04052">
    <property type="entry name" value="C2B_Tricalbin-like"/>
    <property type="match status" value="1"/>
</dbReference>
<keyword evidence="3" id="KW-0597">Phosphoprotein</keyword>
<dbReference type="InterPro" id="IPR031468">
    <property type="entry name" value="SMP_LBD"/>
</dbReference>
<feature type="domain" description="C2" evidence="13">
    <location>
        <begin position="1348"/>
        <end position="1463"/>
    </location>
</feature>
<dbReference type="OrthoDB" id="1029639at2759"/>
<evidence type="ECO:0000313" key="15">
    <source>
        <dbReference type="EMBL" id="KZT58286.1"/>
    </source>
</evidence>
<dbReference type="InterPro" id="IPR035892">
    <property type="entry name" value="C2_domain_sf"/>
</dbReference>
<accession>A0A165GNI9</accession>
<dbReference type="STRING" id="1353952.A0A165GNI9"/>
<keyword evidence="10 12" id="KW-0472">Membrane</keyword>
<dbReference type="CDD" id="cd04045">
    <property type="entry name" value="C2C_Tricalbin-like"/>
    <property type="match status" value="1"/>
</dbReference>
<dbReference type="CDD" id="cd21678">
    <property type="entry name" value="SMP_TCB"/>
    <property type="match status" value="1"/>
</dbReference>
<feature type="compositionally biased region" description="Low complexity" evidence="11">
    <location>
        <begin position="930"/>
        <end position="947"/>
    </location>
</feature>
<dbReference type="InterPro" id="IPR056910">
    <property type="entry name" value="TCB1-3_C2"/>
</dbReference>
<evidence type="ECO:0000256" key="7">
    <source>
        <dbReference type="ARBA" id="ARBA00022989"/>
    </source>
</evidence>
<dbReference type="SMART" id="SM00239">
    <property type="entry name" value="C2"/>
    <property type="match status" value="5"/>
</dbReference>
<dbReference type="PROSITE" id="PS50004">
    <property type="entry name" value="C2"/>
    <property type="match status" value="5"/>
</dbReference>
<evidence type="ECO:0000256" key="2">
    <source>
        <dbReference type="ARBA" id="ARBA00022448"/>
    </source>
</evidence>
<evidence type="ECO:0000256" key="4">
    <source>
        <dbReference type="ARBA" id="ARBA00022692"/>
    </source>
</evidence>
<feature type="compositionally biased region" description="Basic and acidic residues" evidence="11">
    <location>
        <begin position="956"/>
        <end position="968"/>
    </location>
</feature>
<keyword evidence="4 12" id="KW-0812">Transmembrane</keyword>
<proteinExistence type="predicted"/>
<feature type="domain" description="C2" evidence="13">
    <location>
        <begin position="442"/>
        <end position="560"/>
    </location>
</feature>
<keyword evidence="6" id="KW-0256">Endoplasmic reticulum</keyword>
<feature type="domain" description="C2" evidence="13">
    <location>
        <begin position="585"/>
        <end position="708"/>
    </location>
</feature>
<organism evidence="15 16">
    <name type="scientific">Calocera cornea HHB12733</name>
    <dbReference type="NCBI Taxonomy" id="1353952"/>
    <lineage>
        <taxon>Eukaryota</taxon>
        <taxon>Fungi</taxon>
        <taxon>Dikarya</taxon>
        <taxon>Basidiomycota</taxon>
        <taxon>Agaricomycotina</taxon>
        <taxon>Dacrymycetes</taxon>
        <taxon>Dacrymycetales</taxon>
        <taxon>Dacrymycetaceae</taxon>
        <taxon>Calocera</taxon>
    </lineage>
</organism>
<reference evidence="15 16" key="1">
    <citation type="journal article" date="2016" name="Mol. Biol. Evol.">
        <title>Comparative Genomics of Early-Diverging Mushroom-Forming Fungi Provides Insights into the Origins of Lignocellulose Decay Capabilities.</title>
        <authorList>
            <person name="Nagy L.G."/>
            <person name="Riley R."/>
            <person name="Tritt A."/>
            <person name="Adam C."/>
            <person name="Daum C."/>
            <person name="Floudas D."/>
            <person name="Sun H."/>
            <person name="Yadav J.S."/>
            <person name="Pangilinan J."/>
            <person name="Larsson K.H."/>
            <person name="Matsuura K."/>
            <person name="Barry K."/>
            <person name="Labutti K."/>
            <person name="Kuo R."/>
            <person name="Ohm R.A."/>
            <person name="Bhattacharya S.S."/>
            <person name="Shirouzu T."/>
            <person name="Yoshinaga Y."/>
            <person name="Martin F.M."/>
            <person name="Grigoriev I.V."/>
            <person name="Hibbett D.S."/>
        </authorList>
    </citation>
    <scope>NUCLEOTIDE SEQUENCE [LARGE SCALE GENOMIC DNA]</scope>
    <source>
        <strain evidence="15 16">HHB12733</strain>
    </source>
</reference>
<feature type="domain" description="C2" evidence="13">
    <location>
        <begin position="1103"/>
        <end position="1225"/>
    </location>
</feature>
<dbReference type="InterPro" id="IPR037761">
    <property type="entry name" value="C2A_Tricalbin"/>
</dbReference>
<dbReference type="InterPro" id="IPR037762">
    <property type="entry name" value="C2C_Tricalbin"/>
</dbReference>
<evidence type="ECO:0000256" key="5">
    <source>
        <dbReference type="ARBA" id="ARBA00022737"/>
    </source>
</evidence>
<dbReference type="PIRSF" id="PIRSF037232">
    <property type="entry name" value="Tricalbin"/>
    <property type="match status" value="1"/>
</dbReference>
<dbReference type="GO" id="GO:0006869">
    <property type="term" value="P:lipid transport"/>
    <property type="evidence" value="ECO:0007669"/>
    <property type="project" value="UniProtKB-KW"/>
</dbReference>
<name>A0A165GNI9_9BASI</name>
<dbReference type="SUPFAM" id="SSF49562">
    <property type="entry name" value="C2 domain (Calcium/lipid-binding domain, CaLB)"/>
    <property type="match status" value="5"/>
</dbReference>
<dbReference type="CDD" id="cd04040">
    <property type="entry name" value="C2D_Tricalbin-like"/>
    <property type="match status" value="1"/>
</dbReference>
<dbReference type="Pfam" id="PF25669">
    <property type="entry name" value="SMP_MUG190-like"/>
    <property type="match status" value="1"/>
</dbReference>
<dbReference type="PANTHER" id="PTHR46980:SF2">
    <property type="entry name" value="TRICALBIN-1-RELATED"/>
    <property type="match status" value="1"/>
</dbReference>
<sequence>MAAPNAKDYAGPTMPAVTITPPDQIADPATVVNGIQKDAEKGAAVFTFDPNATPEQKAAVANKQAQAQGLGKKTENKAAELVVGSGKGPAVKPTISINDVKVTKEGDKNVDAGAAREMPGGVGDVFQIPEWYRVGWRSAGGIDRPGAMTTKDVLNAPAKPPSVLSQYIPETYYGSWYWDAAVIVMAVAFTHLLTVLHMGWGWLFILMATCGTYYSVSNERMRERCRDDIRRELIKNRAPVDPETAEWINSFLERFWLIYENVLSTTVVQSVEAQLAVNTPPMVESMHLTTFVLGNKAPRIDMVKTYPRTDDDVVLMEWKLSFTPNDSSNTTLKKAADRVNPKIVFEITVGKSLAKITLPILLENFEFRVHVQIKLDLMTAPPHAKRLEISFMEKPFFDFELKPIGGETFGFDIGFIPGLRTGIRDMVHSVLGPMMYAPNAYVLDLAQLLSGAPLDSAIGVLQVRLVSARGIKGVKVTGGAPDPYVSVSINEREELARTKYQPSTYNPYWGEVKFLLVSSLKEPLTLNIMDYNEHRKDMQLGTVTWPMDTLEQDAEQDEIVGKIMRDGREMGEIQFDVSFFPVLQPLKGATGEPEPLPDTKTGILRLTLHQAKELDTSKTGSLTVRELNPYAKVSLGTQEVHRTKLAKGTNNPVWESAKEMLIPDRHARNAVITVQIIDDRDILTDPVVGRLSITVDELLKAKEMDRDRFPLTGCKTGWVRMSAEWKPLNMAGSIEGASAYVPPIGVVRLWIQKAVEVQNVEALMGGKSDPYVRVMLNGVIKARTEVVNNNLNPEWDQIIYVPVHQLRESLLLEIMDYQNMTKDRSLGSVELKLTDLAAVGGDSRIPYTSKGKRENAAPIRLDKGQNMYKGKLHYVAEFLPGVHLKNATFDEAGNELEDTIAEAKATENTDGGVVKTPKTADTDGTGRGRSGSVSSVAPTPATPAPTVRADGVPAKEPARKASMESIKSYDESRVDEGIEMTSEEVLKSQSGIVAFNAISGTLAKKSRLEILLDEGYWPAFGTIQARSVHAKWDQVGEGFIKELDFSQVWLRLNEHEEGDKEEIVAELRMDSKKFLEMTLDKPSTFTLTRDGGSNKSMVEVRTRYIPVDVVLEPRESVNNMGILSVTLLSGHNIRGVDRRGTSDPYVVFELNGQKVFKSEAKKKTVSPEWNENFTVTVPSRVAAHFTLETFDWNQIEQAKSLGEGTIDITGLEPFLASEVTVPISHDKHGDSGDIKLRLVFTPQIIARTRQPTSTFGAAGRAMTRVGTIPLAGGRAIVTGVGHGVSGLGHGVVGVGSGIGHGIGDVGAGIGKATGIFRRKDKDNGSVILEEEVVPAPRVANPAGVATIAPSSVPGSPEASFIEGTSQTGYLRVRVVGAKNLPGGDSLKPEVHLRVGEKEFKTKHAKGATPEWDETFPFMITSALKTLIIEVLDHKTIGKDKEVAEATVDIWQQISSASTADSWVDLKPQGQLHVRLEFSPGGGQTPPRSSVSMTGLSRIQTPSKGSPSRLSTKG</sequence>
<dbReference type="InParanoid" id="A0A165GNI9"/>
<dbReference type="GO" id="GO:0061817">
    <property type="term" value="P:endoplasmic reticulum-plasma membrane tethering"/>
    <property type="evidence" value="ECO:0007669"/>
    <property type="project" value="InterPro"/>
</dbReference>
<dbReference type="InterPro" id="IPR052455">
    <property type="entry name" value="Tricalbin_domain"/>
</dbReference>
<protein>
    <submittedName>
        <fullName evidence="15">Tricalbin</fullName>
    </submittedName>
</protein>
<dbReference type="Pfam" id="PF24920">
    <property type="entry name" value="C2_TCB1"/>
    <property type="match status" value="1"/>
</dbReference>
<evidence type="ECO:0000256" key="12">
    <source>
        <dbReference type="SAM" id="Phobius"/>
    </source>
</evidence>
<evidence type="ECO:0000259" key="13">
    <source>
        <dbReference type="PROSITE" id="PS50004"/>
    </source>
</evidence>
<dbReference type="GO" id="GO:0005789">
    <property type="term" value="C:endoplasmic reticulum membrane"/>
    <property type="evidence" value="ECO:0007669"/>
    <property type="project" value="UniProtKB-SubCell"/>
</dbReference>
<dbReference type="CDD" id="cd04044">
    <property type="entry name" value="C2A_Tricalbin-like"/>
    <property type="match status" value="1"/>
</dbReference>
<evidence type="ECO:0000313" key="16">
    <source>
        <dbReference type="Proteomes" id="UP000076842"/>
    </source>
</evidence>
<dbReference type="InterPro" id="IPR017147">
    <property type="entry name" value="Tricalbin"/>
</dbReference>
<dbReference type="PANTHER" id="PTHR46980">
    <property type="entry name" value="TRICALBIN-1-RELATED"/>
    <property type="match status" value="1"/>
</dbReference>
<feature type="compositionally biased region" description="Polar residues" evidence="11">
    <location>
        <begin position="1485"/>
        <end position="1513"/>
    </location>
</feature>
<dbReference type="InterPro" id="IPR037756">
    <property type="entry name" value="C2D_Tricalbin"/>
</dbReference>
<keyword evidence="7 12" id="KW-1133">Transmembrane helix</keyword>
<keyword evidence="16" id="KW-1185">Reference proteome</keyword>
<keyword evidence="9" id="KW-0446">Lipid-binding</keyword>
<evidence type="ECO:0000256" key="6">
    <source>
        <dbReference type="ARBA" id="ARBA00022824"/>
    </source>
</evidence>
<dbReference type="GO" id="GO:0071944">
    <property type="term" value="C:cell periphery"/>
    <property type="evidence" value="ECO:0007669"/>
    <property type="project" value="UniProtKB-ARBA"/>
</dbReference>
<feature type="region of interest" description="Disordered" evidence="11">
    <location>
        <begin position="910"/>
        <end position="968"/>
    </location>
</feature>
<comment type="subcellular location">
    <subcellularLocation>
        <location evidence="1">Endoplasmic reticulum membrane</location>
    </subcellularLocation>
</comment>
<dbReference type="EMBL" id="KV423953">
    <property type="protein sequence ID" value="KZT58286.1"/>
    <property type="molecule type" value="Genomic_DNA"/>
</dbReference>
<gene>
    <name evidence="15" type="ORF">CALCODRAFT_516934</name>
</gene>
<evidence type="ECO:0000256" key="3">
    <source>
        <dbReference type="ARBA" id="ARBA00022553"/>
    </source>
</evidence>
<dbReference type="Pfam" id="PF00168">
    <property type="entry name" value="C2"/>
    <property type="match status" value="5"/>
</dbReference>
<dbReference type="Gene3D" id="2.60.40.150">
    <property type="entry name" value="C2 domain"/>
    <property type="match status" value="5"/>
</dbReference>
<keyword evidence="2" id="KW-0813">Transport</keyword>
<dbReference type="InterPro" id="IPR000008">
    <property type="entry name" value="C2_dom"/>
</dbReference>
<feature type="region of interest" description="Disordered" evidence="11">
    <location>
        <begin position="1477"/>
        <end position="1513"/>
    </location>
</feature>
<feature type="region of interest" description="Disordered" evidence="11">
    <location>
        <begin position="1"/>
        <end position="22"/>
    </location>
</feature>
<dbReference type="FunCoup" id="A0A165GNI9">
    <property type="interactions" value="21"/>
</dbReference>
<keyword evidence="8" id="KW-0445">Lipid transport</keyword>
<dbReference type="GO" id="GO:0008289">
    <property type="term" value="F:lipid binding"/>
    <property type="evidence" value="ECO:0007669"/>
    <property type="project" value="UniProtKB-KW"/>
</dbReference>
<dbReference type="PROSITE" id="PS00018">
    <property type="entry name" value="EF_HAND_1"/>
    <property type="match status" value="1"/>
</dbReference>
<dbReference type="InterPro" id="IPR037765">
    <property type="entry name" value="C2B_Tricalbin"/>
</dbReference>
<dbReference type="PROSITE" id="PS51847">
    <property type="entry name" value="SMP"/>
    <property type="match status" value="1"/>
</dbReference>
<evidence type="ECO:0000259" key="14">
    <source>
        <dbReference type="PROSITE" id="PS51847"/>
    </source>
</evidence>
<evidence type="ECO:0000256" key="1">
    <source>
        <dbReference type="ARBA" id="ARBA00004586"/>
    </source>
</evidence>
<evidence type="ECO:0000256" key="9">
    <source>
        <dbReference type="ARBA" id="ARBA00023121"/>
    </source>
</evidence>
<evidence type="ECO:0000256" key="10">
    <source>
        <dbReference type="ARBA" id="ARBA00023136"/>
    </source>
</evidence>
<evidence type="ECO:0000256" key="11">
    <source>
        <dbReference type="SAM" id="MobiDB-lite"/>
    </source>
</evidence>
<dbReference type="CDD" id="cd00030">
    <property type="entry name" value="C2"/>
    <property type="match status" value="1"/>
</dbReference>
<keyword evidence="5" id="KW-0677">Repeat</keyword>